<accession>A0A401SS18</accession>
<evidence type="ECO:0000256" key="4">
    <source>
        <dbReference type="PROSITE-ProRule" id="PRU00176"/>
    </source>
</evidence>
<protein>
    <recommendedName>
        <fullName evidence="5">RRM domain-containing protein</fullName>
    </recommendedName>
</protein>
<keyword evidence="4" id="KW-0694">RNA-binding</keyword>
<evidence type="ECO:0000256" key="1">
    <source>
        <dbReference type="ARBA" id="ARBA00022723"/>
    </source>
</evidence>
<proteinExistence type="predicted"/>
<evidence type="ECO:0000313" key="6">
    <source>
        <dbReference type="EMBL" id="GCC33143.1"/>
    </source>
</evidence>
<feature type="domain" description="RRM" evidence="5">
    <location>
        <begin position="987"/>
        <end position="1061"/>
    </location>
</feature>
<dbReference type="GO" id="GO:0008270">
    <property type="term" value="F:zinc ion binding"/>
    <property type="evidence" value="ECO:0007669"/>
    <property type="project" value="UniProtKB-KW"/>
</dbReference>
<keyword evidence="1" id="KW-0479">Metal-binding</keyword>
<dbReference type="SUPFAM" id="SSF54928">
    <property type="entry name" value="RNA-binding domain, RBD"/>
    <property type="match status" value="1"/>
</dbReference>
<dbReference type="PROSITE" id="PS50102">
    <property type="entry name" value="RRM"/>
    <property type="match status" value="1"/>
</dbReference>
<dbReference type="EMBL" id="BEZZ01000489">
    <property type="protein sequence ID" value="GCC33143.1"/>
    <property type="molecule type" value="Genomic_DNA"/>
</dbReference>
<dbReference type="PANTHER" id="PTHR17550:SF7">
    <property type="entry name" value="RNA-BINDING PROTEIN 44"/>
    <property type="match status" value="1"/>
</dbReference>
<evidence type="ECO:0000259" key="5">
    <source>
        <dbReference type="PROSITE" id="PS50102"/>
    </source>
</evidence>
<dbReference type="InterPro" id="IPR035979">
    <property type="entry name" value="RBD_domain_sf"/>
</dbReference>
<comment type="caution">
    <text evidence="6">The sequence shown here is derived from an EMBL/GenBank/DDBJ whole genome shotgun (WGS) entry which is preliminary data.</text>
</comment>
<dbReference type="PROSITE" id="PS01358">
    <property type="entry name" value="ZF_RANBP2_1"/>
    <property type="match status" value="1"/>
</dbReference>
<dbReference type="InterPro" id="IPR000504">
    <property type="entry name" value="RRM_dom"/>
</dbReference>
<sequence length="1210" mass="135295">MAGTSGDVFGVTALWANGRTARLVAEPMGNSRWTLSNNRMQSEPMEDLQDPKMSSELNEMPTFYCIWPCKKCNYCNTLSTQKCRNCSEPVKDGEQTLYLEDKNMLLAHNQRILASFSTAEKAILCFRAVSPNPGKPQTNEGICDKSINPLFDSGMKPYTFDRGLTTQRAEEIAEAKSQFSDTLEPVYETNSPNGSSVVEDLTKETDLVLAIEQEKHNQKLVLMKEYGNESTLSLDTEFEMYRKLNEMTLEQPASDYFQEGKREMLHQYIPEHKDLGRLNNEPFPDYCTMRSTESHGFADFTDYLSCGESFPEKQTLAVCPDAQNPVESDQFARLSPSVEEIDETSFISAVTSTQQSFIDENKQITICEYAERSPDADLVECKSAGISGTVESVFNNGNNILPSGSMLEQIGSHNHVLPTNVLLESVNLREEYFPYQNEEFANDQSTRSTSVDIEKESLVPLVPFNMIGTVVSTAIISKAEDTLQGKQNNNTECTCESPDHPGWRVSCEPTAVSSEMSADLDEQKFYDDSFVSAAGDSIITNEAVEDHHCGVSQVNNVEITEGNQFINCVTQTSDLPAPGGCTLLEGTCAQNQVKCDNCFNKGSEGLIMKIDQYIDACTDFRTDYTMDKDTTVVIPVIDRAENTDITLMSKNRPTLGQRMYGNIVCNSKWTVVESTVKQQSTQTAKIPTEEKSVNTVLQTTDFNSAAKELGPSQCKTKLRKVLDELEELKKKCKSTELQQQNSLYLSVTEDGNHSSDCCSSMKQRAIKAELQLLKMQYWMCQQHCWRVYNMAIEERGFIDLGLSCLEVGTEYGIAISSALQELKTNYQSTMQKVLKGMTLDNLPSLSVELQGLSYSPFVPAMLGDQQPMSQYQKTSNYREWFALKKEPSQEIPVGDQDETDVPSGELQNNHYRNVGHRVKGETDYENIVKQAKDPEVTDDWFDAEENFTAIGFNVMGMKANKGGTTTTEDRTSNDAFTHIDKETAQTCYIYMDGLPGTVTEIELRNLFQKYQVSGIWLCTLHGEYRCGVLRVASPNYAKLAVDEMNGKEYHGKPIKVHLAKISGDHMLSVLKNHSQPSLNVRTLKDHVIKDTNIKGKSQSEPCTPPLSTRVLNAASHKINRRKYKQMQCVQDIPTAIGTFIPANSANLSSFNKLMKTLLEMHPEANRNDIVQALKEVKSNNKGFLSGLALNTIVQLASAILKRHLSANNKE</sequence>
<dbReference type="InterPro" id="IPR001876">
    <property type="entry name" value="Znf_RanBP2"/>
</dbReference>
<dbReference type="OMA" id="FYCIWPC"/>
<dbReference type="InterPro" id="IPR056870">
    <property type="entry name" value="TTC3/DZIP3/RBM44-like_helical"/>
</dbReference>
<dbReference type="AlphaFoldDB" id="A0A401SS18"/>
<dbReference type="SMART" id="SM00360">
    <property type="entry name" value="RRM"/>
    <property type="match status" value="1"/>
</dbReference>
<dbReference type="Proteomes" id="UP000287033">
    <property type="component" value="Unassembled WGS sequence"/>
</dbReference>
<dbReference type="PANTHER" id="PTHR17550">
    <property type="entry name" value="E3 UBIQUITIN-PROTEIN LIGASE TTC3"/>
    <property type="match status" value="1"/>
</dbReference>
<dbReference type="OrthoDB" id="9941526at2759"/>
<dbReference type="Pfam" id="PF00076">
    <property type="entry name" value="RRM_1"/>
    <property type="match status" value="1"/>
</dbReference>
<reference evidence="6 7" key="1">
    <citation type="journal article" date="2018" name="Nat. Ecol. Evol.">
        <title>Shark genomes provide insights into elasmobranch evolution and the origin of vertebrates.</title>
        <authorList>
            <person name="Hara Y"/>
            <person name="Yamaguchi K"/>
            <person name="Onimaru K"/>
            <person name="Kadota M"/>
            <person name="Koyanagi M"/>
            <person name="Keeley SD"/>
            <person name="Tatsumi K"/>
            <person name="Tanaka K"/>
            <person name="Motone F"/>
            <person name="Kageyama Y"/>
            <person name="Nozu R"/>
            <person name="Adachi N"/>
            <person name="Nishimura O"/>
            <person name="Nakagawa R"/>
            <person name="Tanegashima C"/>
            <person name="Kiyatake I"/>
            <person name="Matsumoto R"/>
            <person name="Murakumo K"/>
            <person name="Nishida K"/>
            <person name="Terakita A"/>
            <person name="Kuratani S"/>
            <person name="Sato K"/>
            <person name="Hyodo S Kuraku.S."/>
        </authorList>
    </citation>
    <scope>NUCLEOTIDE SEQUENCE [LARGE SCALE GENOMIC DNA]</scope>
</reference>
<dbReference type="InterPro" id="IPR012677">
    <property type="entry name" value="Nucleotide-bd_a/b_plait_sf"/>
</dbReference>
<keyword evidence="2" id="KW-0863">Zinc-finger</keyword>
<organism evidence="6 7">
    <name type="scientific">Chiloscyllium punctatum</name>
    <name type="common">Brownbanded bambooshark</name>
    <name type="synonym">Hemiscyllium punctatum</name>
    <dbReference type="NCBI Taxonomy" id="137246"/>
    <lineage>
        <taxon>Eukaryota</taxon>
        <taxon>Metazoa</taxon>
        <taxon>Chordata</taxon>
        <taxon>Craniata</taxon>
        <taxon>Vertebrata</taxon>
        <taxon>Chondrichthyes</taxon>
        <taxon>Elasmobranchii</taxon>
        <taxon>Galeomorphii</taxon>
        <taxon>Galeoidea</taxon>
        <taxon>Orectolobiformes</taxon>
        <taxon>Hemiscylliidae</taxon>
        <taxon>Chiloscyllium</taxon>
    </lineage>
</organism>
<keyword evidence="7" id="KW-1185">Reference proteome</keyword>
<evidence type="ECO:0000256" key="2">
    <source>
        <dbReference type="ARBA" id="ARBA00022771"/>
    </source>
</evidence>
<evidence type="ECO:0000256" key="3">
    <source>
        <dbReference type="ARBA" id="ARBA00022833"/>
    </source>
</evidence>
<evidence type="ECO:0000313" key="7">
    <source>
        <dbReference type="Proteomes" id="UP000287033"/>
    </source>
</evidence>
<gene>
    <name evidence="6" type="ORF">chiPu_0011611</name>
</gene>
<dbReference type="GO" id="GO:0003723">
    <property type="term" value="F:RNA binding"/>
    <property type="evidence" value="ECO:0007669"/>
    <property type="project" value="UniProtKB-UniRule"/>
</dbReference>
<dbReference type="Pfam" id="PF24905">
    <property type="entry name" value="TTC3_9th"/>
    <property type="match status" value="1"/>
</dbReference>
<dbReference type="Gene3D" id="3.30.70.330">
    <property type="match status" value="1"/>
</dbReference>
<dbReference type="STRING" id="137246.A0A401SS18"/>
<keyword evidence="3" id="KW-0862">Zinc</keyword>
<name>A0A401SS18_CHIPU</name>